<comment type="caution">
    <text evidence="2">The sequence shown here is derived from an EMBL/GenBank/DDBJ whole genome shotgun (WGS) entry which is preliminary data.</text>
</comment>
<evidence type="ECO:0000313" key="3">
    <source>
        <dbReference type="Proteomes" id="UP000602745"/>
    </source>
</evidence>
<feature type="compositionally biased region" description="Basic and acidic residues" evidence="1">
    <location>
        <begin position="321"/>
        <end position="336"/>
    </location>
</feature>
<dbReference type="Proteomes" id="UP000602745">
    <property type="component" value="Unassembled WGS sequence"/>
</dbReference>
<dbReference type="AlphaFoldDB" id="A0A8J2VPN7"/>
<protein>
    <submittedName>
        <fullName evidence="2">Uncharacterized protein</fullName>
    </submittedName>
</protein>
<feature type="region of interest" description="Disordered" evidence="1">
    <location>
        <begin position="310"/>
        <end position="351"/>
    </location>
</feature>
<name>A0A8J2VPN7_9RHOB</name>
<feature type="compositionally biased region" description="Polar residues" evidence="1">
    <location>
        <begin position="338"/>
        <end position="351"/>
    </location>
</feature>
<evidence type="ECO:0000313" key="2">
    <source>
        <dbReference type="EMBL" id="GGE36511.1"/>
    </source>
</evidence>
<dbReference type="EMBL" id="BMCP01000001">
    <property type="protein sequence ID" value="GGE36511.1"/>
    <property type="molecule type" value="Genomic_DNA"/>
</dbReference>
<dbReference type="RefSeq" id="WP_188408797.1">
    <property type="nucleotide sequence ID" value="NZ_BMCP01000001.1"/>
</dbReference>
<reference evidence="2" key="2">
    <citation type="submission" date="2020-09" db="EMBL/GenBank/DDBJ databases">
        <authorList>
            <person name="Sun Q."/>
            <person name="Sedlacek I."/>
        </authorList>
    </citation>
    <scope>NUCLEOTIDE SEQUENCE</scope>
    <source>
        <strain evidence="2">CCM 7684</strain>
    </source>
</reference>
<sequence>MTLERAAKLERLDIISAVREALLTSGLSQESVIIADEAATRAITAYLSASKPAGDVEALPDREEIIFKAVGLCNRIPGATHWNAAEFAYDAIAAALASQAVSEPSPRVDVRKECETCTGTGVVENTRAYSGSNGGFDPCPDCSSPRADDTQAHRVNAEVAGLVELEREVRSWLLPGIQISGALRSTLEDVAAALSRLAAQEPFMWVRHIADIGPKAYFQCWKDDFGAFPLFAQPQPALDVEKITRERDEWKQWAEDWHSISEAICTILGLGQPDAEDVVSLVRGKFEAAEAKVERLEKALEAKSSALRMAEGALRHSQPKHKLDPQAKENHARALKDVQSSLTASASDHQQ</sequence>
<reference evidence="2" key="1">
    <citation type="journal article" date="2014" name="Int. J. Syst. Evol. Microbiol.">
        <title>Complete genome sequence of Corynebacterium casei LMG S-19264T (=DSM 44701T), isolated from a smear-ripened cheese.</title>
        <authorList>
            <consortium name="US DOE Joint Genome Institute (JGI-PGF)"/>
            <person name="Walter F."/>
            <person name="Albersmeier A."/>
            <person name="Kalinowski J."/>
            <person name="Ruckert C."/>
        </authorList>
    </citation>
    <scope>NUCLEOTIDE SEQUENCE</scope>
    <source>
        <strain evidence="2">CCM 7684</strain>
    </source>
</reference>
<organism evidence="2 3">
    <name type="scientific">Agaricicola taiwanensis</name>
    <dbReference type="NCBI Taxonomy" id="591372"/>
    <lineage>
        <taxon>Bacteria</taxon>
        <taxon>Pseudomonadati</taxon>
        <taxon>Pseudomonadota</taxon>
        <taxon>Alphaproteobacteria</taxon>
        <taxon>Rhodobacterales</taxon>
        <taxon>Paracoccaceae</taxon>
        <taxon>Agaricicola</taxon>
    </lineage>
</organism>
<evidence type="ECO:0000256" key="1">
    <source>
        <dbReference type="SAM" id="MobiDB-lite"/>
    </source>
</evidence>
<accession>A0A8J2VPN7</accession>
<keyword evidence="3" id="KW-1185">Reference proteome</keyword>
<gene>
    <name evidence="2" type="ORF">GCM10007276_12500</name>
</gene>
<proteinExistence type="predicted"/>